<name>A0ABP7X7L0_9FLAO</name>
<organism evidence="1 2">
    <name type="scientific">Aquimarina addita</name>
    <dbReference type="NCBI Taxonomy" id="870485"/>
    <lineage>
        <taxon>Bacteria</taxon>
        <taxon>Pseudomonadati</taxon>
        <taxon>Bacteroidota</taxon>
        <taxon>Flavobacteriia</taxon>
        <taxon>Flavobacteriales</taxon>
        <taxon>Flavobacteriaceae</taxon>
        <taxon>Aquimarina</taxon>
    </lineage>
</organism>
<dbReference type="Proteomes" id="UP001500459">
    <property type="component" value="Unassembled WGS sequence"/>
</dbReference>
<protein>
    <submittedName>
        <fullName evidence="1">Uncharacterized protein</fullName>
    </submittedName>
</protein>
<keyword evidence="2" id="KW-1185">Reference proteome</keyword>
<gene>
    <name evidence="1" type="ORF">GCM10022393_01200</name>
</gene>
<accession>A0ABP7X7L0</accession>
<evidence type="ECO:0000313" key="1">
    <source>
        <dbReference type="EMBL" id="GAA4106673.1"/>
    </source>
</evidence>
<comment type="caution">
    <text evidence="1">The sequence shown here is derived from an EMBL/GenBank/DDBJ whole genome shotgun (WGS) entry which is preliminary data.</text>
</comment>
<dbReference type="RefSeq" id="WP_344923815.1">
    <property type="nucleotide sequence ID" value="NZ_BAABCW010000001.1"/>
</dbReference>
<dbReference type="EMBL" id="BAABCW010000001">
    <property type="protein sequence ID" value="GAA4106673.1"/>
    <property type="molecule type" value="Genomic_DNA"/>
</dbReference>
<dbReference type="SUPFAM" id="SSF111069">
    <property type="entry name" value="Hypothetical protein yfbM"/>
    <property type="match status" value="1"/>
</dbReference>
<reference evidence="2" key="1">
    <citation type="journal article" date="2019" name="Int. J. Syst. Evol. Microbiol.">
        <title>The Global Catalogue of Microorganisms (GCM) 10K type strain sequencing project: providing services to taxonomists for standard genome sequencing and annotation.</title>
        <authorList>
            <consortium name="The Broad Institute Genomics Platform"/>
            <consortium name="The Broad Institute Genome Sequencing Center for Infectious Disease"/>
            <person name="Wu L."/>
            <person name="Ma J."/>
        </authorList>
    </citation>
    <scope>NUCLEOTIDE SEQUENCE [LARGE SCALE GENOMIC DNA]</scope>
    <source>
        <strain evidence="2">JCM 17106</strain>
    </source>
</reference>
<dbReference type="InterPro" id="IPR015068">
    <property type="entry name" value="DUF1877"/>
</dbReference>
<evidence type="ECO:0000313" key="2">
    <source>
        <dbReference type="Proteomes" id="UP001500459"/>
    </source>
</evidence>
<dbReference type="Pfam" id="PF08974">
    <property type="entry name" value="DUF1877"/>
    <property type="match status" value="1"/>
</dbReference>
<sequence length="200" mass="23950">MGLDLSLTAIPKEGTTILEKAKRRQNSEYSTIIFSLHRAFDTNFNDFGHSEWIEFKKDAQNLAKHYPNKKFENKYYLDTNRTYEVFDYLIAKKLHPNRNFKETPPFFYDGILCDFSQSGQGHYLMLWDYKIIQKKNDILNRFDFEQYYEMYNLQNMLDEGVYKIHQIAANTQELKSIFNQIKKFLKNALELEGYVIVFKI</sequence>
<dbReference type="InterPro" id="IPR035944">
    <property type="entry name" value="YfbM-like_sf"/>
</dbReference>
<proteinExistence type="predicted"/>
<dbReference type="Gene3D" id="3.40.1760.10">
    <property type="entry name" value="YfbM-like super family"/>
    <property type="match status" value="1"/>
</dbReference>